<proteinExistence type="predicted"/>
<keyword evidence="2" id="KW-1185">Reference proteome</keyword>
<reference evidence="1 2" key="1">
    <citation type="journal article" date="2019" name="Sci. Rep.">
        <title>Orb-weaving spider Araneus ventricosus genome elucidates the spidroin gene catalogue.</title>
        <authorList>
            <person name="Kono N."/>
            <person name="Nakamura H."/>
            <person name="Ohtoshi R."/>
            <person name="Moran D.A.P."/>
            <person name="Shinohara A."/>
            <person name="Yoshida Y."/>
            <person name="Fujiwara M."/>
            <person name="Mori M."/>
            <person name="Tomita M."/>
            <person name="Arakawa K."/>
        </authorList>
    </citation>
    <scope>NUCLEOTIDE SEQUENCE [LARGE SCALE GENOMIC DNA]</scope>
</reference>
<protein>
    <submittedName>
        <fullName evidence="1">Uncharacterized protein</fullName>
    </submittedName>
</protein>
<evidence type="ECO:0000313" key="1">
    <source>
        <dbReference type="EMBL" id="GBN43424.1"/>
    </source>
</evidence>
<name>A0A4Y2NWM8_ARAVE</name>
<dbReference type="PANTHER" id="PTHR46363:SF1">
    <property type="entry name" value="DEOXYRIBONUCLEASE TATDN2-RELATED"/>
    <property type="match status" value="1"/>
</dbReference>
<dbReference type="PANTHER" id="PTHR46363">
    <property type="entry name" value="DEOXYRIBONUCLEASE TATDN2-RELATED"/>
    <property type="match status" value="1"/>
</dbReference>
<dbReference type="EMBL" id="BGPR01009968">
    <property type="protein sequence ID" value="GBN43424.1"/>
    <property type="molecule type" value="Genomic_DNA"/>
</dbReference>
<accession>A0A4Y2NWM8</accession>
<gene>
    <name evidence="1" type="ORF">AVEN_119214_1</name>
</gene>
<organism evidence="1 2">
    <name type="scientific">Araneus ventricosus</name>
    <name type="common">Orbweaver spider</name>
    <name type="synonym">Epeira ventricosa</name>
    <dbReference type="NCBI Taxonomy" id="182803"/>
    <lineage>
        <taxon>Eukaryota</taxon>
        <taxon>Metazoa</taxon>
        <taxon>Ecdysozoa</taxon>
        <taxon>Arthropoda</taxon>
        <taxon>Chelicerata</taxon>
        <taxon>Arachnida</taxon>
        <taxon>Araneae</taxon>
        <taxon>Araneomorphae</taxon>
        <taxon>Entelegynae</taxon>
        <taxon>Araneoidea</taxon>
        <taxon>Araneidae</taxon>
        <taxon>Araneus</taxon>
    </lineage>
</organism>
<dbReference type="AlphaFoldDB" id="A0A4Y2NWM8"/>
<comment type="caution">
    <text evidence="1">The sequence shown here is derived from an EMBL/GenBank/DDBJ whole genome shotgun (WGS) entry which is preliminary data.</text>
</comment>
<dbReference type="Proteomes" id="UP000499080">
    <property type="component" value="Unassembled WGS sequence"/>
</dbReference>
<sequence>MWQKHLAHENVWGAFGVHPKNAREYDSNIEKYLIAALNHPKVKASGEMVWIILTDPRFKRKGFISEKFHPAKAAVEKKTAGFNIPADKDGIVEETTNNNRKPEKRGKYFIGLWKDFREMLSQRMPMRQQ</sequence>
<evidence type="ECO:0000313" key="2">
    <source>
        <dbReference type="Proteomes" id="UP000499080"/>
    </source>
</evidence>
<dbReference type="Gene3D" id="3.20.20.140">
    <property type="entry name" value="Metal-dependent hydrolases"/>
    <property type="match status" value="1"/>
</dbReference>
<dbReference type="OrthoDB" id="6435925at2759"/>